<keyword evidence="4" id="KW-0804">Transcription</keyword>
<dbReference type="Pfam" id="PF00158">
    <property type="entry name" value="Sigma54_activat"/>
    <property type="match status" value="1"/>
</dbReference>
<dbReference type="Pfam" id="PF02954">
    <property type="entry name" value="HTH_8"/>
    <property type="match status" value="1"/>
</dbReference>
<keyword evidence="1" id="KW-0547">Nucleotide-binding</keyword>
<dbReference type="InterPro" id="IPR003593">
    <property type="entry name" value="AAA+_ATPase"/>
</dbReference>
<gene>
    <name evidence="6" type="primary">prpR</name>
    <name evidence="6" type="ORF">GTP55_26020</name>
</gene>
<dbReference type="InterPro" id="IPR002197">
    <property type="entry name" value="HTH_Fis"/>
</dbReference>
<dbReference type="Gene3D" id="3.40.50.300">
    <property type="entry name" value="P-loop containing nucleotide triphosphate hydrolases"/>
    <property type="match status" value="1"/>
</dbReference>
<dbReference type="Proteomes" id="UP000466332">
    <property type="component" value="Unassembled WGS sequence"/>
</dbReference>
<dbReference type="PANTHER" id="PTHR32071">
    <property type="entry name" value="TRANSCRIPTIONAL REGULATORY PROTEIN"/>
    <property type="match status" value="1"/>
</dbReference>
<evidence type="ECO:0000256" key="2">
    <source>
        <dbReference type="ARBA" id="ARBA00022840"/>
    </source>
</evidence>
<sequence length="550" mass="59766">MRHSTPIPFDANDKPVIWTVSVSRLSDLFRDITLEYDNLATIEPINLGFEEAAKHIRERLATERCDAIISAGSNAAYLKGRMSVPVVVAKFSGFDVMQALARARRVSDRIGIITYQERLAELAEFSATFGFDVAQRTYVTEEDARAQVNDLKAAGIKAIVGAGRITDLAEEAGLTGVFVYSAASIRHAFDDALEMARLTQLESNRNRARSAVVTDTLRARHGINDLRGDSAAMEAVRQSVVLYAKSPATVLIQGETGCGKELVAQAMHREAPRTLGQNRPFVAVNCGAIAESLLESELFGHEEGAFTGARRGGHAGLFEAANRGTLFLDEIGEMPLTLQTRLLRVLEEREVVRVGGTRPIPVQVRIISATHCDLEQRVREGRFRADLFYRLAVLRLALPPLRARPEDVMPLAEWSLKNALATLGARPHPNLHAEMTACAPLLQRYDWPGNVRELRNLTERLALFLAAEPLQALTPSFIFSVAPELAGRHAGAPPAALVDSASAAAPAGRPAADSASAVLARFGGRRDAAAEYLGISRTTLWRKLKAEGGA</sequence>
<comment type="caution">
    <text evidence="6">The sequence shown here is derived from an EMBL/GenBank/DDBJ whole genome shotgun (WGS) entry which is preliminary data.</text>
</comment>
<dbReference type="CDD" id="cd00009">
    <property type="entry name" value="AAA"/>
    <property type="match status" value="1"/>
</dbReference>
<organism evidence="6 7">
    <name type="scientific">Duganella margarita</name>
    <dbReference type="NCBI Taxonomy" id="2692170"/>
    <lineage>
        <taxon>Bacteria</taxon>
        <taxon>Pseudomonadati</taxon>
        <taxon>Pseudomonadota</taxon>
        <taxon>Betaproteobacteria</taxon>
        <taxon>Burkholderiales</taxon>
        <taxon>Oxalobacteraceae</taxon>
        <taxon>Telluria group</taxon>
        <taxon>Duganella</taxon>
    </lineage>
</organism>
<dbReference type="InterPro" id="IPR025944">
    <property type="entry name" value="Sigma_54_int_dom_CS"/>
</dbReference>
<dbReference type="SMART" id="SM00382">
    <property type="entry name" value="AAA"/>
    <property type="match status" value="1"/>
</dbReference>
<reference evidence="6 7" key="1">
    <citation type="submission" date="2019-12" db="EMBL/GenBank/DDBJ databases">
        <title>Novel species isolated from a subtropical stream in China.</title>
        <authorList>
            <person name="Lu H."/>
        </authorList>
    </citation>
    <scope>NUCLEOTIDE SEQUENCE [LARGE SCALE GENOMIC DNA]</scope>
    <source>
        <strain evidence="6 7">FT109W</strain>
    </source>
</reference>
<dbReference type="RefSeq" id="WP_161047691.1">
    <property type="nucleotide sequence ID" value="NZ_WWCS01000025.1"/>
</dbReference>
<dbReference type="SUPFAM" id="SSF46689">
    <property type="entry name" value="Homeodomain-like"/>
    <property type="match status" value="1"/>
</dbReference>
<evidence type="ECO:0000256" key="3">
    <source>
        <dbReference type="ARBA" id="ARBA00023015"/>
    </source>
</evidence>
<dbReference type="PROSITE" id="PS00688">
    <property type="entry name" value="SIGMA54_INTERACT_3"/>
    <property type="match status" value="1"/>
</dbReference>
<dbReference type="PANTHER" id="PTHR32071:SF81">
    <property type="entry name" value="PROPIONATE CATABOLISM OPERON REGULATORY PROTEIN"/>
    <property type="match status" value="1"/>
</dbReference>
<dbReference type="EMBL" id="WWCS01000025">
    <property type="protein sequence ID" value="MYN42804.1"/>
    <property type="molecule type" value="Genomic_DNA"/>
</dbReference>
<dbReference type="Gene3D" id="1.20.5.170">
    <property type="match status" value="1"/>
</dbReference>
<evidence type="ECO:0000313" key="7">
    <source>
        <dbReference type="Proteomes" id="UP000466332"/>
    </source>
</evidence>
<dbReference type="InterPro" id="IPR010524">
    <property type="entry name" value="Sig_transdc_resp-reg_PrpR_N"/>
</dbReference>
<accession>A0ABW9WNN4</accession>
<dbReference type="NCBIfam" id="NF011953">
    <property type="entry name" value="PRK15424.1"/>
    <property type="match status" value="1"/>
</dbReference>
<dbReference type="SUPFAM" id="SSF159800">
    <property type="entry name" value="PrpR receptor domain-like"/>
    <property type="match status" value="1"/>
</dbReference>
<keyword evidence="7" id="KW-1185">Reference proteome</keyword>
<evidence type="ECO:0000256" key="4">
    <source>
        <dbReference type="ARBA" id="ARBA00023163"/>
    </source>
</evidence>
<keyword evidence="3" id="KW-0805">Transcription regulation</keyword>
<dbReference type="PROSITE" id="PS50045">
    <property type="entry name" value="SIGMA54_INTERACT_4"/>
    <property type="match status" value="1"/>
</dbReference>
<feature type="domain" description="Sigma-54 factor interaction" evidence="5">
    <location>
        <begin position="226"/>
        <end position="463"/>
    </location>
</feature>
<dbReference type="SUPFAM" id="SSF52540">
    <property type="entry name" value="P-loop containing nucleoside triphosphate hydrolases"/>
    <property type="match status" value="1"/>
</dbReference>
<dbReference type="Pfam" id="PF25601">
    <property type="entry name" value="AAA_lid_14"/>
    <property type="match status" value="1"/>
</dbReference>
<dbReference type="Gene3D" id="1.10.8.60">
    <property type="match status" value="1"/>
</dbReference>
<dbReference type="Gene3D" id="3.40.50.2300">
    <property type="match status" value="1"/>
</dbReference>
<dbReference type="InterPro" id="IPR027417">
    <property type="entry name" value="P-loop_NTPase"/>
</dbReference>
<dbReference type="Pfam" id="PF06506">
    <property type="entry name" value="PrpR_N"/>
    <property type="match status" value="1"/>
</dbReference>
<keyword evidence="2" id="KW-0067">ATP-binding</keyword>
<evidence type="ECO:0000313" key="6">
    <source>
        <dbReference type="EMBL" id="MYN42804.1"/>
    </source>
</evidence>
<dbReference type="Gene3D" id="1.10.10.60">
    <property type="entry name" value="Homeodomain-like"/>
    <property type="match status" value="1"/>
</dbReference>
<evidence type="ECO:0000256" key="1">
    <source>
        <dbReference type="ARBA" id="ARBA00022741"/>
    </source>
</evidence>
<evidence type="ECO:0000259" key="5">
    <source>
        <dbReference type="PROSITE" id="PS50045"/>
    </source>
</evidence>
<name>A0ABW9WNN4_9BURK</name>
<proteinExistence type="predicted"/>
<dbReference type="InterPro" id="IPR012704">
    <property type="entry name" value="Sig_transdc_resp-reg_PrpR"/>
</dbReference>
<protein>
    <submittedName>
        <fullName evidence="6">Propionate catabolism operon regulatory protein PrpR</fullName>
    </submittedName>
</protein>
<dbReference type="InterPro" id="IPR058031">
    <property type="entry name" value="AAA_lid_NorR"/>
</dbReference>
<dbReference type="NCBIfam" id="TIGR02329">
    <property type="entry name" value="propionate_PrpR"/>
    <property type="match status" value="1"/>
</dbReference>
<dbReference type="InterPro" id="IPR002078">
    <property type="entry name" value="Sigma_54_int"/>
</dbReference>
<dbReference type="InterPro" id="IPR009057">
    <property type="entry name" value="Homeodomain-like_sf"/>
</dbReference>